<keyword evidence="1" id="KW-0472">Membrane</keyword>
<dbReference type="STRING" id="252246.SAMN05421799_11412"/>
<evidence type="ECO:0000313" key="2">
    <source>
        <dbReference type="EMBL" id="SIT10722.1"/>
    </source>
</evidence>
<organism evidence="2 3">
    <name type="scientific">Alicyclobacillus vulcanalis</name>
    <dbReference type="NCBI Taxonomy" id="252246"/>
    <lineage>
        <taxon>Bacteria</taxon>
        <taxon>Bacillati</taxon>
        <taxon>Bacillota</taxon>
        <taxon>Bacilli</taxon>
        <taxon>Bacillales</taxon>
        <taxon>Alicyclobacillaceae</taxon>
        <taxon>Alicyclobacillus</taxon>
    </lineage>
</organism>
<dbReference type="AlphaFoldDB" id="A0A1N7PJG3"/>
<keyword evidence="3" id="KW-1185">Reference proteome</keyword>
<evidence type="ECO:0008006" key="4">
    <source>
        <dbReference type="Google" id="ProtNLM"/>
    </source>
</evidence>
<proteinExistence type="predicted"/>
<dbReference type="RefSeq" id="WP_076348933.1">
    <property type="nucleotide sequence ID" value="NZ_FTOO01000014.1"/>
</dbReference>
<keyword evidence="1" id="KW-0812">Transmembrane</keyword>
<evidence type="ECO:0000256" key="1">
    <source>
        <dbReference type="SAM" id="Phobius"/>
    </source>
</evidence>
<sequence length="281" mass="31562">MGYVILALGLIPSVLLVMGAGQGEYAGIRTRARIAAGWYGAKRRMRVRLEDEQLVSLLRKSGLTLKAYQYYYLRMGLTLVFLLMGVVGLLHGRILLMLFPLVAWFGLEYRRPFPMYYGFLALQKQAALERDKALYLLYRLLLQEAVAFRGRPLGVYDMLRRQLHRVPVLRPFLERCLHDWVDDPAAALQRFSEEVGTSQAQALAHMLIEIEEAGVAVALDVLQTNLERFRADRIAAFRAHLNTRSILATALTMLGLGATSFDLMVVIQVYAGALMRASAGG</sequence>
<protein>
    <recommendedName>
        <fullName evidence="4">Flp pilus assembly protein TadB</fullName>
    </recommendedName>
</protein>
<dbReference type="EMBL" id="FTOO01000014">
    <property type="protein sequence ID" value="SIT10722.1"/>
    <property type="molecule type" value="Genomic_DNA"/>
</dbReference>
<dbReference type="OrthoDB" id="2585865at2"/>
<dbReference type="Proteomes" id="UP000186156">
    <property type="component" value="Unassembled WGS sequence"/>
</dbReference>
<name>A0A1N7PJG3_9BACL</name>
<evidence type="ECO:0000313" key="3">
    <source>
        <dbReference type="Proteomes" id="UP000186156"/>
    </source>
</evidence>
<feature type="transmembrane region" description="Helical" evidence="1">
    <location>
        <begin position="246"/>
        <end position="271"/>
    </location>
</feature>
<keyword evidence="1" id="KW-1133">Transmembrane helix</keyword>
<feature type="transmembrane region" description="Helical" evidence="1">
    <location>
        <begin position="79"/>
        <end position="107"/>
    </location>
</feature>
<accession>A0A1N7PJG3</accession>
<gene>
    <name evidence="2" type="ORF">SAMN05421799_11412</name>
</gene>
<reference evidence="3" key="1">
    <citation type="submission" date="2017-01" db="EMBL/GenBank/DDBJ databases">
        <authorList>
            <person name="Varghese N."/>
            <person name="Submissions S."/>
        </authorList>
    </citation>
    <scope>NUCLEOTIDE SEQUENCE [LARGE SCALE GENOMIC DNA]</scope>
    <source>
        <strain evidence="3">DSM 16176</strain>
    </source>
</reference>